<feature type="region of interest" description="Disordered" evidence="2">
    <location>
        <begin position="162"/>
        <end position="182"/>
    </location>
</feature>
<protein>
    <submittedName>
        <fullName evidence="3">Uncharacterized protein</fullName>
    </submittedName>
</protein>
<gene>
    <name evidence="3" type="ORF">KIN20_004596</name>
</gene>
<evidence type="ECO:0000256" key="1">
    <source>
        <dbReference type="SAM" id="Coils"/>
    </source>
</evidence>
<feature type="compositionally biased region" description="Polar residues" evidence="2">
    <location>
        <begin position="409"/>
        <end position="419"/>
    </location>
</feature>
<feature type="compositionally biased region" description="Basic and acidic residues" evidence="2">
    <location>
        <begin position="420"/>
        <end position="431"/>
    </location>
</feature>
<sequence length="816" mass="90717">MPPPTLPRSASQTLSQHNGDAKVSKEDGNHCTERSDCLHRPSALPPSQSFPSNQHPPLHSLPSTCHFPVPASNFPNASGPPMTIPWSYVQPIPISFVPPGTVPIPIQDINMSIAEGKPICPVSVAEQLAQMNSNNICWASMAPNTVPVAIPIPTPVTIQNAPVDPSQEPRISPTSVPPRKSSIHKDTFVSLCDTSASTSDDSVRVPLISNVAKQERDQRRSAAGYDEQIAEKKRIEAEEAERDRYEEEKIMREREAQIRREEEEQRRHLEAEHLREQEKERVRKALEEALERAKHEAEITRKAKVYRHVLEGAEKSPELERRLLGVDPATGDRILQEINQLERHKKLDREAIDKMSPKVAETDEHGKSSDERRSRNVHGRSRQSSNSEAEVFLMVGDVRRKTPPKRKQTPTLRPLNSSDVHSDSHSTKRANDFSGAHRISAPNNASTPFRRTDMGRMSVRVTRKEKENSTVDNFKECSAEAANRSSTDCVLSPQLTRRRDHNRIPPPSKIPIATIPSSGATVVCDRPSTLSCRPLKSVNHYYHCRRTVESEAVQLIKSLPEDIPSPRRPVSSEGFCDNPLFSPVVTRTRRPNRMRGTTNSPLSVESTDSSNGSTEGASVGSSSESSSPQASAPSPVPSIVVSHDPFTVTKSIPTLNNNELKIRRAVASPASYLNETPRPASRFSKRLAEKGCKQAEDLLSVEVRRKAEADLSRASSMHSIRGSVGNLSVGWQGSVSNLTEESPFLSRFRSTDPKFRSMNTRKTTEKQREVINRLTRLRESLRSKESFVERDPPSKLQNDINDIATGIKSITIVSNS</sequence>
<dbReference type="EMBL" id="JAHQIW010000612">
    <property type="protein sequence ID" value="KAJ1349140.1"/>
    <property type="molecule type" value="Genomic_DNA"/>
</dbReference>
<dbReference type="AlphaFoldDB" id="A0AAD5LZ21"/>
<feature type="region of interest" description="Disordered" evidence="2">
    <location>
        <begin position="581"/>
        <end position="638"/>
    </location>
</feature>
<reference evidence="3" key="1">
    <citation type="submission" date="2021-06" db="EMBL/GenBank/DDBJ databases">
        <title>Parelaphostrongylus tenuis whole genome reference sequence.</title>
        <authorList>
            <person name="Garwood T.J."/>
            <person name="Larsen P.A."/>
            <person name="Fountain-Jones N.M."/>
            <person name="Garbe J.R."/>
            <person name="Macchietto M.G."/>
            <person name="Kania S.A."/>
            <person name="Gerhold R.W."/>
            <person name="Richards J.E."/>
            <person name="Wolf T.M."/>
        </authorList>
    </citation>
    <scope>NUCLEOTIDE SEQUENCE</scope>
    <source>
        <strain evidence="3">MNPRO001-30</strain>
        <tissue evidence="3">Meninges</tissue>
    </source>
</reference>
<organism evidence="3 4">
    <name type="scientific">Parelaphostrongylus tenuis</name>
    <name type="common">Meningeal worm</name>
    <dbReference type="NCBI Taxonomy" id="148309"/>
    <lineage>
        <taxon>Eukaryota</taxon>
        <taxon>Metazoa</taxon>
        <taxon>Ecdysozoa</taxon>
        <taxon>Nematoda</taxon>
        <taxon>Chromadorea</taxon>
        <taxon>Rhabditida</taxon>
        <taxon>Rhabditina</taxon>
        <taxon>Rhabditomorpha</taxon>
        <taxon>Strongyloidea</taxon>
        <taxon>Metastrongylidae</taxon>
        <taxon>Parelaphostrongylus</taxon>
    </lineage>
</organism>
<keyword evidence="4" id="KW-1185">Reference proteome</keyword>
<feature type="compositionally biased region" description="Basic and acidic residues" evidence="2">
    <location>
        <begin position="19"/>
        <end position="39"/>
    </location>
</feature>
<feature type="compositionally biased region" description="Basic and acidic residues" evidence="2">
    <location>
        <begin position="346"/>
        <end position="374"/>
    </location>
</feature>
<dbReference type="Proteomes" id="UP001196413">
    <property type="component" value="Unassembled WGS sequence"/>
</dbReference>
<evidence type="ECO:0000256" key="2">
    <source>
        <dbReference type="SAM" id="MobiDB-lite"/>
    </source>
</evidence>
<feature type="coiled-coil region" evidence="1">
    <location>
        <begin position="228"/>
        <end position="303"/>
    </location>
</feature>
<feature type="region of interest" description="Disordered" evidence="2">
    <location>
        <begin position="346"/>
        <end position="451"/>
    </location>
</feature>
<evidence type="ECO:0000313" key="3">
    <source>
        <dbReference type="EMBL" id="KAJ1349140.1"/>
    </source>
</evidence>
<name>A0AAD5LZ21_PARTN</name>
<feature type="compositionally biased region" description="Low complexity" evidence="2">
    <location>
        <begin position="617"/>
        <end position="638"/>
    </location>
</feature>
<comment type="caution">
    <text evidence="3">The sequence shown here is derived from an EMBL/GenBank/DDBJ whole genome shotgun (WGS) entry which is preliminary data.</text>
</comment>
<keyword evidence="1" id="KW-0175">Coiled coil</keyword>
<accession>A0AAD5LZ21</accession>
<evidence type="ECO:0000313" key="4">
    <source>
        <dbReference type="Proteomes" id="UP001196413"/>
    </source>
</evidence>
<proteinExistence type="predicted"/>
<feature type="compositionally biased region" description="Polar residues" evidence="2">
    <location>
        <begin position="45"/>
        <end position="55"/>
    </location>
</feature>
<feature type="region of interest" description="Disordered" evidence="2">
    <location>
        <begin position="1"/>
        <end position="62"/>
    </location>
</feature>
<feature type="compositionally biased region" description="Polar residues" evidence="2">
    <location>
        <begin position="8"/>
        <end position="18"/>
    </location>
</feature>
<feature type="compositionally biased region" description="Polar residues" evidence="2">
    <location>
        <begin position="595"/>
        <end position="616"/>
    </location>
</feature>